<keyword evidence="5" id="KW-0460">Magnesium</keyword>
<comment type="cofactor">
    <cofactor evidence="1">
        <name>Mn(2+)</name>
        <dbReference type="ChEBI" id="CHEBI:29035"/>
    </cofactor>
</comment>
<evidence type="ECO:0000313" key="9">
    <source>
        <dbReference type="Proteomes" id="UP000581206"/>
    </source>
</evidence>
<dbReference type="Proteomes" id="UP000581206">
    <property type="component" value="Unassembled WGS sequence"/>
</dbReference>
<feature type="domain" description="Nudix hydrolase" evidence="7">
    <location>
        <begin position="49"/>
        <end position="202"/>
    </location>
</feature>
<dbReference type="Gene3D" id="3.90.79.10">
    <property type="entry name" value="Nucleoside Triphosphate Pyrophosphohydrolase"/>
    <property type="match status" value="1"/>
</dbReference>
<keyword evidence="3" id="KW-0479">Metal-binding</keyword>
<evidence type="ECO:0000256" key="3">
    <source>
        <dbReference type="ARBA" id="ARBA00022723"/>
    </source>
</evidence>
<evidence type="ECO:0000256" key="5">
    <source>
        <dbReference type="ARBA" id="ARBA00022842"/>
    </source>
</evidence>
<evidence type="ECO:0000256" key="1">
    <source>
        <dbReference type="ARBA" id="ARBA00001936"/>
    </source>
</evidence>
<accession>A0A7X6KWV6</accession>
<name>A0A7X6KWV6_9CELL</name>
<evidence type="ECO:0000256" key="4">
    <source>
        <dbReference type="ARBA" id="ARBA00022801"/>
    </source>
</evidence>
<dbReference type="InterPro" id="IPR045121">
    <property type="entry name" value="CoAse"/>
</dbReference>
<evidence type="ECO:0000313" key="8">
    <source>
        <dbReference type="EMBL" id="NKY23330.1"/>
    </source>
</evidence>
<gene>
    <name evidence="8" type="ORF">HGA03_11720</name>
</gene>
<comment type="caution">
    <text evidence="8">The sequence shown here is derived from an EMBL/GenBank/DDBJ whole genome shotgun (WGS) entry which is preliminary data.</text>
</comment>
<keyword evidence="4" id="KW-0378">Hydrolase</keyword>
<dbReference type="EMBL" id="JAAXOX010000005">
    <property type="protein sequence ID" value="NKY23330.1"/>
    <property type="molecule type" value="Genomic_DNA"/>
</dbReference>
<keyword evidence="9" id="KW-1185">Reference proteome</keyword>
<keyword evidence="6" id="KW-0464">Manganese</keyword>
<dbReference type="AlphaFoldDB" id="A0A7X6KWV6"/>
<dbReference type="SUPFAM" id="SSF55811">
    <property type="entry name" value="Nudix"/>
    <property type="match status" value="1"/>
</dbReference>
<proteinExistence type="predicted"/>
<reference evidence="8 9" key="1">
    <citation type="submission" date="2020-04" db="EMBL/GenBank/DDBJ databases">
        <title>MicrobeNet Type strains.</title>
        <authorList>
            <person name="Nicholson A.C."/>
        </authorList>
    </citation>
    <scope>NUCLEOTIDE SEQUENCE [LARGE SCALE GENOMIC DNA]</scope>
    <source>
        <strain evidence="8 9">ATCC BAA-788</strain>
    </source>
</reference>
<dbReference type="GO" id="GO:0010945">
    <property type="term" value="F:coenzyme A diphosphatase activity"/>
    <property type="evidence" value="ECO:0007669"/>
    <property type="project" value="InterPro"/>
</dbReference>
<evidence type="ECO:0000256" key="2">
    <source>
        <dbReference type="ARBA" id="ARBA00001946"/>
    </source>
</evidence>
<evidence type="ECO:0000259" key="7">
    <source>
        <dbReference type="PROSITE" id="PS51462"/>
    </source>
</evidence>
<organism evidence="8 9">
    <name type="scientific">Cellulomonas denverensis</name>
    <dbReference type="NCBI Taxonomy" id="264297"/>
    <lineage>
        <taxon>Bacteria</taxon>
        <taxon>Bacillati</taxon>
        <taxon>Actinomycetota</taxon>
        <taxon>Actinomycetes</taxon>
        <taxon>Micrococcales</taxon>
        <taxon>Cellulomonadaceae</taxon>
        <taxon>Cellulomonas</taxon>
    </lineage>
</organism>
<dbReference type="InterPro" id="IPR000086">
    <property type="entry name" value="NUDIX_hydrolase_dom"/>
</dbReference>
<dbReference type="CDD" id="cd03426">
    <property type="entry name" value="NUDIX_CoAse_Nudt7"/>
    <property type="match status" value="1"/>
</dbReference>
<dbReference type="PANTHER" id="PTHR12992:SF11">
    <property type="entry name" value="MITOCHONDRIAL COENZYME A DIPHOSPHATASE NUDT8"/>
    <property type="match status" value="1"/>
</dbReference>
<dbReference type="PROSITE" id="PS51462">
    <property type="entry name" value="NUDIX"/>
    <property type="match status" value="1"/>
</dbReference>
<dbReference type="PANTHER" id="PTHR12992">
    <property type="entry name" value="NUDIX HYDROLASE"/>
    <property type="match status" value="1"/>
</dbReference>
<comment type="cofactor">
    <cofactor evidence="2">
        <name>Mg(2+)</name>
        <dbReference type="ChEBI" id="CHEBI:18420"/>
    </cofactor>
</comment>
<dbReference type="GO" id="GO:0046872">
    <property type="term" value="F:metal ion binding"/>
    <property type="evidence" value="ECO:0007669"/>
    <property type="project" value="UniProtKB-KW"/>
</dbReference>
<evidence type="ECO:0000256" key="6">
    <source>
        <dbReference type="ARBA" id="ARBA00023211"/>
    </source>
</evidence>
<dbReference type="InterPro" id="IPR015797">
    <property type="entry name" value="NUDIX_hydrolase-like_dom_sf"/>
</dbReference>
<dbReference type="RefSeq" id="WP_168630460.1">
    <property type="nucleotide sequence ID" value="NZ_BONL01000002.1"/>
</dbReference>
<sequence length="241" mass="25239">MTAPGPIWNAGAGHSGTPSAAALDDLLALCTRRPVWSPDPLAAFATGTPVRRSAVLVLFGVLDSHPAQADAPAVATDLDVLLTRRSPTLSHHPGQVAFPGGGIDPEDAGPEAAALRESAEEAGVDPTGVRVLGTLPDLPVTASSNLVTPVLGWWDRPHRVAAADPAETVDVFRAPVADLVDPAHRVTAVLEHRGHEYRGPAFEVERGILVWGFTAFVLDRLLDATGWAVPWDTGRTVPAPV</sequence>
<protein>
    <submittedName>
        <fullName evidence="8">CoA pyrophosphatase</fullName>
    </submittedName>
</protein>
<dbReference type="Pfam" id="PF00293">
    <property type="entry name" value="NUDIX"/>
    <property type="match status" value="1"/>
</dbReference>